<evidence type="ECO:0000313" key="2">
    <source>
        <dbReference type="EMBL" id="KAK7689438.1"/>
    </source>
</evidence>
<dbReference type="EMBL" id="JASBNA010000008">
    <property type="protein sequence ID" value="KAK7689438.1"/>
    <property type="molecule type" value="Genomic_DNA"/>
</dbReference>
<gene>
    <name evidence="2" type="ORF">QCA50_007230</name>
</gene>
<feature type="compositionally biased region" description="Basic and acidic residues" evidence="1">
    <location>
        <begin position="98"/>
        <end position="112"/>
    </location>
</feature>
<organism evidence="2 3">
    <name type="scientific">Cerrena zonata</name>
    <dbReference type="NCBI Taxonomy" id="2478898"/>
    <lineage>
        <taxon>Eukaryota</taxon>
        <taxon>Fungi</taxon>
        <taxon>Dikarya</taxon>
        <taxon>Basidiomycota</taxon>
        <taxon>Agaricomycotina</taxon>
        <taxon>Agaricomycetes</taxon>
        <taxon>Polyporales</taxon>
        <taxon>Cerrenaceae</taxon>
        <taxon>Cerrena</taxon>
    </lineage>
</organism>
<protein>
    <submittedName>
        <fullName evidence="2">Uncharacterized protein</fullName>
    </submittedName>
</protein>
<evidence type="ECO:0000313" key="3">
    <source>
        <dbReference type="Proteomes" id="UP001385951"/>
    </source>
</evidence>
<evidence type="ECO:0000256" key="1">
    <source>
        <dbReference type="SAM" id="MobiDB-lite"/>
    </source>
</evidence>
<keyword evidence="3" id="KW-1185">Reference proteome</keyword>
<name>A0AAW0G713_9APHY</name>
<feature type="region of interest" description="Disordered" evidence="1">
    <location>
        <begin position="98"/>
        <end position="125"/>
    </location>
</feature>
<accession>A0AAW0G713</accession>
<proteinExistence type="predicted"/>
<dbReference type="AlphaFoldDB" id="A0AAW0G713"/>
<feature type="compositionally biased region" description="Low complexity" evidence="1">
    <location>
        <begin position="207"/>
        <end position="218"/>
    </location>
</feature>
<feature type="region of interest" description="Disordered" evidence="1">
    <location>
        <begin position="197"/>
        <end position="220"/>
    </location>
</feature>
<sequence>MSENSNSSQWWSEFHKGKGYKNNQTHKEAFCRGCVQATVAEIYTSELRAHSEGRCTVVRDESTIRKEVIDAQVVKPICGRIETMLRHLVKACPHFENSTKRQDAERELESRTRKTKHGPVSNSTEILCNPPLAPLQIPNAMLPPSHLPTPIASGACTPLPGLSGINTLVTFDTPIFTPGPSVPPMLPLLQVDDVDMGPQAKRPRLDSSASSGEGTSSTPFFAEVAAPPKLRWSNELQEQFRAELCMLLIATNTAWWAVDHPYVRWWFSCWLPGAQIPG</sequence>
<comment type="caution">
    <text evidence="2">The sequence shown here is derived from an EMBL/GenBank/DDBJ whole genome shotgun (WGS) entry which is preliminary data.</text>
</comment>
<dbReference type="Proteomes" id="UP001385951">
    <property type="component" value="Unassembled WGS sequence"/>
</dbReference>
<reference evidence="2 3" key="1">
    <citation type="submission" date="2022-09" db="EMBL/GenBank/DDBJ databases">
        <authorList>
            <person name="Palmer J.M."/>
        </authorList>
    </citation>
    <scope>NUCLEOTIDE SEQUENCE [LARGE SCALE GENOMIC DNA]</scope>
    <source>
        <strain evidence="2 3">DSM 7382</strain>
    </source>
</reference>